<accession>A0A8J6TI69</accession>
<evidence type="ECO:0000256" key="1">
    <source>
        <dbReference type="SAM" id="Phobius"/>
    </source>
</evidence>
<organism evidence="2 3">
    <name type="scientific">Candidatus Desulfolinea nitratireducens</name>
    <dbReference type="NCBI Taxonomy" id="2841698"/>
    <lineage>
        <taxon>Bacteria</taxon>
        <taxon>Bacillati</taxon>
        <taxon>Chloroflexota</taxon>
        <taxon>Anaerolineae</taxon>
        <taxon>Anaerolineales</taxon>
        <taxon>Anaerolineales incertae sedis</taxon>
        <taxon>Candidatus Desulfolinea</taxon>
    </lineage>
</organism>
<protein>
    <submittedName>
        <fullName evidence="2">Uncharacterized protein</fullName>
    </submittedName>
</protein>
<keyword evidence="1" id="KW-0812">Transmembrane</keyword>
<dbReference type="AlphaFoldDB" id="A0A8J6TI69"/>
<feature type="transmembrane region" description="Helical" evidence="1">
    <location>
        <begin position="72"/>
        <end position="99"/>
    </location>
</feature>
<dbReference type="Pfam" id="PF20108">
    <property type="entry name" value="DUF6498"/>
    <property type="match status" value="1"/>
</dbReference>
<keyword evidence="1" id="KW-1133">Transmembrane helix</keyword>
<dbReference type="Proteomes" id="UP000614469">
    <property type="component" value="Unassembled WGS sequence"/>
</dbReference>
<sequence>MNRFYPPKNIYLEILIDLGVFFATILLAAEQDWQTRDLVWSLWISSLLLGYLHIILAIAGTINQSSTTIPGLLGELFIIGGGLFTLSFFTFHFGFFHLIHAVFLDGFFPLFQTRGPEMALSVNTVLSFLGELIRNYWPFVAFSALSRGTTYVNAYHTIDRNAVMLAPYGSVVRMHLMILLLGFLSATTNIQGYALYIVLVFYFFPFKLLWEKLWVRESD</sequence>
<feature type="transmembrane region" description="Helical" evidence="1">
    <location>
        <begin position="41"/>
        <end position="60"/>
    </location>
</feature>
<name>A0A8J6TI69_9CHLR</name>
<comment type="caution">
    <text evidence="2">The sequence shown here is derived from an EMBL/GenBank/DDBJ whole genome shotgun (WGS) entry which is preliminary data.</text>
</comment>
<gene>
    <name evidence="2" type="ORF">H8E29_05700</name>
</gene>
<dbReference type="InterPro" id="IPR045466">
    <property type="entry name" value="DUF6498"/>
</dbReference>
<reference evidence="2 3" key="1">
    <citation type="submission" date="2020-08" db="EMBL/GenBank/DDBJ databases">
        <title>Bridging the membrane lipid divide: bacteria of the FCB group superphylum have the potential to synthesize archaeal ether lipids.</title>
        <authorList>
            <person name="Villanueva L."/>
            <person name="Von Meijenfeldt F.A.B."/>
            <person name="Westbye A.B."/>
            <person name="Yadav S."/>
            <person name="Hopmans E.C."/>
            <person name="Dutilh B.E."/>
            <person name="Sinninghe Damste J.S."/>
        </authorList>
    </citation>
    <scope>NUCLEOTIDE SEQUENCE [LARGE SCALE GENOMIC DNA]</scope>
    <source>
        <strain evidence="2">NIOZ-UU36</strain>
    </source>
</reference>
<evidence type="ECO:0000313" key="2">
    <source>
        <dbReference type="EMBL" id="MBC8334739.1"/>
    </source>
</evidence>
<evidence type="ECO:0000313" key="3">
    <source>
        <dbReference type="Proteomes" id="UP000614469"/>
    </source>
</evidence>
<keyword evidence="1" id="KW-0472">Membrane</keyword>
<dbReference type="EMBL" id="JACNJN010000077">
    <property type="protein sequence ID" value="MBC8334739.1"/>
    <property type="molecule type" value="Genomic_DNA"/>
</dbReference>
<proteinExistence type="predicted"/>
<feature type="transmembrane region" description="Helical" evidence="1">
    <location>
        <begin position="12"/>
        <end position="29"/>
    </location>
</feature>